<name>A0AA39Q879_9AGAR</name>
<dbReference type="EMBL" id="JAUEPU010000014">
    <property type="protein sequence ID" value="KAK0496733.1"/>
    <property type="molecule type" value="Genomic_DNA"/>
</dbReference>
<evidence type="ECO:0000313" key="2">
    <source>
        <dbReference type="EMBL" id="KAK0496737.1"/>
    </source>
</evidence>
<gene>
    <name evidence="1" type="ORF">EDD18DRAFT_1352577</name>
    <name evidence="2" type="ORF">EDD18DRAFT_1352580</name>
</gene>
<reference evidence="1" key="1">
    <citation type="submission" date="2023-06" db="EMBL/GenBank/DDBJ databases">
        <authorList>
            <consortium name="Lawrence Berkeley National Laboratory"/>
            <person name="Ahrendt S."/>
            <person name="Sahu N."/>
            <person name="Indic B."/>
            <person name="Wong-Bajracharya J."/>
            <person name="Merenyi Z."/>
            <person name="Ke H.-M."/>
            <person name="Monk M."/>
            <person name="Kocsube S."/>
            <person name="Drula E."/>
            <person name="Lipzen A."/>
            <person name="Balint B."/>
            <person name="Henrissat B."/>
            <person name="Andreopoulos B."/>
            <person name="Martin F.M."/>
            <person name="Harder C.B."/>
            <person name="Rigling D."/>
            <person name="Ford K.L."/>
            <person name="Foster G.D."/>
            <person name="Pangilinan J."/>
            <person name="Papanicolaou A."/>
            <person name="Barry K."/>
            <person name="LaButti K."/>
            <person name="Viragh M."/>
            <person name="Koriabine M."/>
            <person name="Yan M."/>
            <person name="Riley R."/>
            <person name="Champramary S."/>
            <person name="Plett K.L."/>
            <person name="Tsai I.J."/>
            <person name="Slot J."/>
            <person name="Sipos G."/>
            <person name="Plett J."/>
            <person name="Nagy L.G."/>
            <person name="Grigoriev I.V."/>
        </authorList>
    </citation>
    <scope>NUCLEOTIDE SEQUENCE</scope>
    <source>
        <strain evidence="1">HWK02</strain>
    </source>
</reference>
<comment type="caution">
    <text evidence="1">The sequence shown here is derived from an EMBL/GenBank/DDBJ whole genome shotgun (WGS) entry which is preliminary data.</text>
</comment>
<accession>A0AA39Q879</accession>
<evidence type="ECO:0000313" key="1">
    <source>
        <dbReference type="EMBL" id="KAK0496733.1"/>
    </source>
</evidence>
<keyword evidence="3" id="KW-1185">Reference proteome</keyword>
<proteinExistence type="predicted"/>
<protein>
    <submittedName>
        <fullName evidence="1">Uncharacterized protein</fullName>
    </submittedName>
</protein>
<organism evidence="1 3">
    <name type="scientific">Armillaria luteobubalina</name>
    <dbReference type="NCBI Taxonomy" id="153913"/>
    <lineage>
        <taxon>Eukaryota</taxon>
        <taxon>Fungi</taxon>
        <taxon>Dikarya</taxon>
        <taxon>Basidiomycota</taxon>
        <taxon>Agaricomycotina</taxon>
        <taxon>Agaricomycetes</taxon>
        <taxon>Agaricomycetidae</taxon>
        <taxon>Agaricales</taxon>
        <taxon>Marasmiineae</taxon>
        <taxon>Physalacriaceae</taxon>
        <taxon>Armillaria</taxon>
    </lineage>
</organism>
<dbReference type="AlphaFoldDB" id="A0AA39Q879"/>
<dbReference type="EMBL" id="JAUEPU010000014">
    <property type="protein sequence ID" value="KAK0496737.1"/>
    <property type="molecule type" value="Genomic_DNA"/>
</dbReference>
<dbReference type="Proteomes" id="UP001175228">
    <property type="component" value="Unassembled WGS sequence"/>
</dbReference>
<evidence type="ECO:0000313" key="3">
    <source>
        <dbReference type="Proteomes" id="UP001175228"/>
    </source>
</evidence>
<sequence>MDSNSRDCEYGMSPSPKGAWDPEWLSEYCRIRDRLPKIEDSDGHIRNKLRCPPTSAKGLWAKISEFGSSGTSIN</sequence>